<evidence type="ECO:0000256" key="2">
    <source>
        <dbReference type="ARBA" id="ARBA00022692"/>
    </source>
</evidence>
<evidence type="ECO:0000313" key="8">
    <source>
        <dbReference type="Proteomes" id="UP001058860"/>
    </source>
</evidence>
<protein>
    <recommendedName>
        <fullName evidence="6">Major facilitator superfamily (MFS) profile domain-containing protein</fullName>
    </recommendedName>
</protein>
<dbReference type="RefSeq" id="WP_353863353.1">
    <property type="nucleotide sequence ID" value="NZ_CP088295.1"/>
</dbReference>
<feature type="domain" description="Major facilitator superfamily (MFS) profile" evidence="6">
    <location>
        <begin position="11"/>
        <end position="230"/>
    </location>
</feature>
<dbReference type="InterPro" id="IPR020846">
    <property type="entry name" value="MFS_dom"/>
</dbReference>
<reference evidence="8" key="1">
    <citation type="submission" date="2021-11" db="EMBL/GenBank/DDBJ databases">
        <title>Cultivation dependent microbiological survey of springs from the worlds oldest radium mine currently devoted to the extraction of radon-saturated water.</title>
        <authorList>
            <person name="Kapinusova G."/>
            <person name="Smrhova T."/>
            <person name="Strejcek M."/>
            <person name="Suman J."/>
            <person name="Jani K."/>
            <person name="Pajer P."/>
            <person name="Uhlik O."/>
        </authorList>
    </citation>
    <scope>NUCLEOTIDE SEQUENCE [LARGE SCALE GENOMIC DNA]</scope>
    <source>
        <strain evidence="8">J379</strain>
    </source>
</reference>
<dbReference type="Proteomes" id="UP001058860">
    <property type="component" value="Chromosome"/>
</dbReference>
<comment type="subcellular location">
    <subcellularLocation>
        <location evidence="1">Cell membrane</location>
        <topology evidence="1">Multi-pass membrane protein</topology>
    </subcellularLocation>
</comment>
<feature type="transmembrane region" description="Helical" evidence="5">
    <location>
        <begin position="50"/>
        <end position="72"/>
    </location>
</feature>
<dbReference type="SUPFAM" id="SSF103473">
    <property type="entry name" value="MFS general substrate transporter"/>
    <property type="match status" value="1"/>
</dbReference>
<keyword evidence="2 5" id="KW-0812">Transmembrane</keyword>
<dbReference type="PROSITE" id="PS50850">
    <property type="entry name" value="MFS"/>
    <property type="match status" value="1"/>
</dbReference>
<evidence type="ECO:0000256" key="1">
    <source>
        <dbReference type="ARBA" id="ARBA00004651"/>
    </source>
</evidence>
<feature type="transmembrane region" description="Helical" evidence="5">
    <location>
        <begin position="117"/>
        <end position="136"/>
    </location>
</feature>
<dbReference type="InterPro" id="IPR036259">
    <property type="entry name" value="MFS_trans_sf"/>
</dbReference>
<evidence type="ECO:0000256" key="5">
    <source>
        <dbReference type="SAM" id="Phobius"/>
    </source>
</evidence>
<feature type="transmembrane region" description="Helical" evidence="5">
    <location>
        <begin position="12"/>
        <end position="30"/>
    </location>
</feature>
<keyword evidence="4 5" id="KW-0472">Membrane</keyword>
<dbReference type="Gene3D" id="1.20.1250.20">
    <property type="entry name" value="MFS general substrate transporter like domains"/>
    <property type="match status" value="1"/>
</dbReference>
<sequence length="230" mass="22492">MLLQARATHLAPLAVAVVALITAASAVALVRHVRRTPEGFLPVVVVRNPVFVRLSLAAGALMGGFLAMGFLAPLLLTEDAGRSSFTVGVILLPAALAAAATAHVVGVLRANASAERILVGLGVIAVTGMLAAGFGAGVPALVVLGAAAATAGFAGAQVALLDRLAELVPAADRGIAIGVFNLVFVTGGAMGAALAGAVVDLASLAVATVACGLFAALSIPAARAAARAER</sequence>
<feature type="transmembrane region" description="Helical" evidence="5">
    <location>
        <begin position="84"/>
        <end position="105"/>
    </location>
</feature>
<keyword evidence="3 5" id="KW-1133">Transmembrane helix</keyword>
<dbReference type="EMBL" id="CP088295">
    <property type="protein sequence ID" value="UUY02830.1"/>
    <property type="molecule type" value="Genomic_DNA"/>
</dbReference>
<keyword evidence="8" id="KW-1185">Reference proteome</keyword>
<evidence type="ECO:0000313" key="7">
    <source>
        <dbReference type="EMBL" id="UUY02830.1"/>
    </source>
</evidence>
<evidence type="ECO:0000256" key="4">
    <source>
        <dbReference type="ARBA" id="ARBA00023136"/>
    </source>
</evidence>
<evidence type="ECO:0000259" key="6">
    <source>
        <dbReference type="PROSITE" id="PS50850"/>
    </source>
</evidence>
<gene>
    <name evidence="7" type="ORF">LRS13_19400</name>
</gene>
<proteinExistence type="predicted"/>
<feature type="transmembrane region" description="Helical" evidence="5">
    <location>
        <begin position="201"/>
        <end position="222"/>
    </location>
</feature>
<feature type="transmembrane region" description="Helical" evidence="5">
    <location>
        <begin position="174"/>
        <end position="195"/>
    </location>
</feature>
<feature type="transmembrane region" description="Helical" evidence="5">
    <location>
        <begin position="142"/>
        <end position="162"/>
    </location>
</feature>
<accession>A0ABY5PE96</accession>
<evidence type="ECO:0000256" key="3">
    <source>
        <dbReference type="ARBA" id="ARBA00022989"/>
    </source>
</evidence>
<name>A0ABY5PE96_9ACTN</name>
<organism evidence="7 8">
    <name type="scientific">Svornostia abyssi</name>
    <dbReference type="NCBI Taxonomy" id="2898438"/>
    <lineage>
        <taxon>Bacteria</taxon>
        <taxon>Bacillati</taxon>
        <taxon>Actinomycetota</taxon>
        <taxon>Thermoleophilia</taxon>
        <taxon>Solirubrobacterales</taxon>
        <taxon>Baekduiaceae</taxon>
        <taxon>Svornostia</taxon>
    </lineage>
</organism>